<reference evidence="1 2" key="1">
    <citation type="journal article" date="2023" name="Hortic Res">
        <title>Pangenome of water caltrop reveals structural variations and asymmetric subgenome divergence after allopolyploidization.</title>
        <authorList>
            <person name="Zhang X."/>
            <person name="Chen Y."/>
            <person name="Wang L."/>
            <person name="Yuan Y."/>
            <person name="Fang M."/>
            <person name="Shi L."/>
            <person name="Lu R."/>
            <person name="Comes H.P."/>
            <person name="Ma Y."/>
            <person name="Chen Y."/>
            <person name="Huang G."/>
            <person name="Zhou Y."/>
            <person name="Zheng Z."/>
            <person name="Qiu Y."/>
        </authorList>
    </citation>
    <scope>NUCLEOTIDE SEQUENCE [LARGE SCALE GENOMIC DNA]</scope>
    <source>
        <tissue evidence="1">Roots</tissue>
    </source>
</reference>
<organism evidence="1 2">
    <name type="scientific">Trapa incisa</name>
    <dbReference type="NCBI Taxonomy" id="236973"/>
    <lineage>
        <taxon>Eukaryota</taxon>
        <taxon>Viridiplantae</taxon>
        <taxon>Streptophyta</taxon>
        <taxon>Embryophyta</taxon>
        <taxon>Tracheophyta</taxon>
        <taxon>Spermatophyta</taxon>
        <taxon>Magnoliopsida</taxon>
        <taxon>eudicotyledons</taxon>
        <taxon>Gunneridae</taxon>
        <taxon>Pentapetalae</taxon>
        <taxon>rosids</taxon>
        <taxon>malvids</taxon>
        <taxon>Myrtales</taxon>
        <taxon>Lythraceae</taxon>
        <taxon>Trapa</taxon>
    </lineage>
</organism>
<gene>
    <name evidence="1" type="ORF">SAY87_026433</name>
</gene>
<keyword evidence="2" id="KW-1185">Reference proteome</keyword>
<evidence type="ECO:0000313" key="1">
    <source>
        <dbReference type="EMBL" id="KAK4748984.1"/>
    </source>
</evidence>
<dbReference type="Proteomes" id="UP001345219">
    <property type="component" value="Chromosome 21"/>
</dbReference>
<comment type="caution">
    <text evidence="1">The sequence shown here is derived from an EMBL/GenBank/DDBJ whole genome shotgun (WGS) entry which is preliminary data.</text>
</comment>
<name>A0AAN7GUH4_9MYRT</name>
<evidence type="ECO:0000313" key="2">
    <source>
        <dbReference type="Proteomes" id="UP001345219"/>
    </source>
</evidence>
<dbReference type="EMBL" id="JAXIOK010000018">
    <property type="protein sequence ID" value="KAK4748984.1"/>
    <property type="molecule type" value="Genomic_DNA"/>
</dbReference>
<dbReference type="AlphaFoldDB" id="A0AAN7GUH4"/>
<sequence>MGDPRKLGRLADPKAPQVPEIRRWYLLKGLPLSTRGSENHLGLFEILGIRDFCNNEVNE</sequence>
<protein>
    <submittedName>
        <fullName evidence="1">Uncharacterized protein</fullName>
    </submittedName>
</protein>
<accession>A0AAN7GUH4</accession>
<proteinExistence type="predicted"/>